<feature type="region of interest" description="Disordered" evidence="5">
    <location>
        <begin position="65"/>
        <end position="104"/>
    </location>
</feature>
<evidence type="ECO:0000313" key="8">
    <source>
        <dbReference type="EMBL" id="TRY80002.1"/>
    </source>
</evidence>
<dbReference type="Pfam" id="PF04000">
    <property type="entry name" value="Sas10_Utp3"/>
    <property type="match status" value="1"/>
</dbReference>
<dbReference type="InterPro" id="IPR018972">
    <property type="entry name" value="Sas10_C_dom"/>
</dbReference>
<comment type="similarity">
    <text evidence="2">Belongs to the SAS10 family.</text>
</comment>
<comment type="subcellular location">
    <subcellularLocation>
        <location evidence="1">Nucleus</location>
    </subcellularLocation>
</comment>
<organism evidence="8 9">
    <name type="scientific">Tigriopus californicus</name>
    <name type="common">Marine copepod</name>
    <dbReference type="NCBI Taxonomy" id="6832"/>
    <lineage>
        <taxon>Eukaryota</taxon>
        <taxon>Metazoa</taxon>
        <taxon>Ecdysozoa</taxon>
        <taxon>Arthropoda</taxon>
        <taxon>Crustacea</taxon>
        <taxon>Multicrustacea</taxon>
        <taxon>Hexanauplia</taxon>
        <taxon>Copepoda</taxon>
        <taxon>Harpacticoida</taxon>
        <taxon>Harpacticidae</taxon>
        <taxon>Tigriopus</taxon>
    </lineage>
</organism>
<keyword evidence="3" id="KW-0597">Phosphoprotein</keyword>
<dbReference type="PANTHER" id="PTHR13237">
    <property type="entry name" value="SOMETHING ABOUT SILENCING PROTEIN 10-RELATED"/>
    <property type="match status" value="1"/>
</dbReference>
<dbReference type="PANTHER" id="PTHR13237:SF8">
    <property type="entry name" value="SOMETHING ABOUT SILENCING PROTEIN 10"/>
    <property type="match status" value="1"/>
</dbReference>
<proteinExistence type="inferred from homology"/>
<evidence type="ECO:0000256" key="2">
    <source>
        <dbReference type="ARBA" id="ARBA00010979"/>
    </source>
</evidence>
<evidence type="ECO:0000256" key="4">
    <source>
        <dbReference type="ARBA" id="ARBA00023242"/>
    </source>
</evidence>
<feature type="compositionally biased region" description="Basic residues" evidence="5">
    <location>
        <begin position="521"/>
        <end position="548"/>
    </location>
</feature>
<feature type="region of interest" description="Disordered" evidence="5">
    <location>
        <begin position="149"/>
        <end position="177"/>
    </location>
</feature>
<protein>
    <recommendedName>
        <fullName evidence="7">Sas10 C-terminal domain-containing protein</fullName>
    </recommendedName>
</protein>
<dbReference type="EMBL" id="VCGU01000002">
    <property type="protein sequence ID" value="TRY80002.1"/>
    <property type="molecule type" value="Genomic_DNA"/>
</dbReference>
<reference evidence="8 9" key="1">
    <citation type="journal article" date="2018" name="Nat. Ecol. Evol.">
        <title>Genomic signatures of mitonuclear coevolution across populations of Tigriopus californicus.</title>
        <authorList>
            <person name="Barreto F.S."/>
            <person name="Watson E.T."/>
            <person name="Lima T.G."/>
            <person name="Willett C.S."/>
            <person name="Edmands S."/>
            <person name="Li W."/>
            <person name="Burton R.S."/>
        </authorList>
    </citation>
    <scope>NUCLEOTIDE SEQUENCE [LARGE SCALE GENOMIC DNA]</scope>
    <source>
        <strain evidence="8 9">San Diego</strain>
    </source>
</reference>
<feature type="domain" description="Sas10 C-terminal" evidence="7">
    <location>
        <begin position="504"/>
        <end position="577"/>
    </location>
</feature>
<evidence type="ECO:0000259" key="7">
    <source>
        <dbReference type="Pfam" id="PF09368"/>
    </source>
</evidence>
<name>A0A553PQP3_TIGCA</name>
<keyword evidence="4" id="KW-0539">Nucleus</keyword>
<dbReference type="Proteomes" id="UP000318571">
    <property type="component" value="Chromosome 6"/>
</dbReference>
<dbReference type="InterPro" id="IPR007146">
    <property type="entry name" value="Sas10/Utp3/C1D"/>
</dbReference>
<feature type="region of interest" description="Disordered" evidence="5">
    <location>
        <begin position="474"/>
        <end position="554"/>
    </location>
</feature>
<feature type="chain" id="PRO_5022151081" description="Sas10 C-terminal domain-containing protein" evidence="6">
    <location>
        <begin position="21"/>
        <end position="578"/>
    </location>
</feature>
<evidence type="ECO:0000313" key="9">
    <source>
        <dbReference type="Proteomes" id="UP000318571"/>
    </source>
</evidence>
<keyword evidence="9" id="KW-1185">Reference proteome</keyword>
<dbReference type="GO" id="GO:0032040">
    <property type="term" value="C:small-subunit processome"/>
    <property type="evidence" value="ECO:0007669"/>
    <property type="project" value="TreeGrafter"/>
</dbReference>
<sequence length="578" mass="64923">MLKTLLWPITLFIHESCSSSASGPKTTGQNWLPCEIVNKAKTCVDIDAVLHVDIICYPNRSRPINPPIMGKKKNRSSRPSTDRIPLQSQLADSDDGQGLGPTAFATDLPMDLAESYEDRELQKALTRRSREPSAFKHDDLALEISDSDSDDDLALTKPRKAAIQPDGTADSDLEEDSGGVAREDLVGGAGWAGQKKYFYGGNPNERGRRAQDGLSDDELSETEMEALESQKLQTKQLELMDEEDFFDAFTLPSDHTGKKKSKPNKALNDLSGQENIKMDLSKLSKKEKAKLFAEESPEFAGILHDFDAKMTEAQNVLAPLIELINEGKIPAGPAADFLKTRYELILNYCTNISSYLTFKIKRIPLKYHPLTGKLLQYKQLLDRMEPLKDTLMPQITEVLSQIQAGQTIETLVKQAKRRVRLAEMGLKKKASKKRLRILEPSLNGGEEERTAKSDKPEVELTMDERKAVEMYDAMRGKKNIQEDSEDGESEPEEEIATNGEAMGEEERRSITYQMAKNKGLTPKRSKLQRNPRVKNRKKFEKAKVRRKGQVREVRTETTKYSGEYSGINARVKKGIKLA</sequence>
<feature type="region of interest" description="Disordered" evidence="5">
    <location>
        <begin position="199"/>
        <end position="219"/>
    </location>
</feature>
<comment type="caution">
    <text evidence="8">The sequence shown here is derived from an EMBL/GenBank/DDBJ whole genome shotgun (WGS) entry which is preliminary data.</text>
</comment>
<accession>A0A553PQP3</accession>
<dbReference type="Pfam" id="PF09368">
    <property type="entry name" value="Sas10"/>
    <property type="match status" value="1"/>
</dbReference>
<dbReference type="OMA" id="SANDNYI"/>
<feature type="compositionally biased region" description="Basic and acidic residues" evidence="5">
    <location>
        <begin position="446"/>
        <end position="459"/>
    </location>
</feature>
<evidence type="ECO:0000256" key="5">
    <source>
        <dbReference type="SAM" id="MobiDB-lite"/>
    </source>
</evidence>
<feature type="compositionally biased region" description="Acidic residues" evidence="5">
    <location>
        <begin position="482"/>
        <end position="495"/>
    </location>
</feature>
<dbReference type="STRING" id="6832.A0A553PQP3"/>
<feature type="region of interest" description="Disordered" evidence="5">
    <location>
        <begin position="438"/>
        <end position="459"/>
    </location>
</feature>
<dbReference type="AlphaFoldDB" id="A0A553PQP3"/>
<evidence type="ECO:0000256" key="3">
    <source>
        <dbReference type="ARBA" id="ARBA00022553"/>
    </source>
</evidence>
<evidence type="ECO:0000256" key="6">
    <source>
        <dbReference type="SAM" id="SignalP"/>
    </source>
</evidence>
<dbReference type="GO" id="GO:0000462">
    <property type="term" value="P:maturation of SSU-rRNA from tricistronic rRNA transcript (SSU-rRNA, 5.8S rRNA, LSU-rRNA)"/>
    <property type="evidence" value="ECO:0007669"/>
    <property type="project" value="TreeGrafter"/>
</dbReference>
<feature type="signal peptide" evidence="6">
    <location>
        <begin position="1"/>
        <end position="20"/>
    </location>
</feature>
<keyword evidence="6" id="KW-0732">Signal</keyword>
<gene>
    <name evidence="8" type="ORF">TCAL_07046</name>
</gene>
<evidence type="ECO:0000256" key="1">
    <source>
        <dbReference type="ARBA" id="ARBA00004123"/>
    </source>
</evidence>